<organism evidence="2">
    <name type="scientific">Manihot esculenta</name>
    <name type="common">Cassava</name>
    <name type="synonym">Jatropha manihot</name>
    <dbReference type="NCBI Taxonomy" id="3983"/>
    <lineage>
        <taxon>Eukaryota</taxon>
        <taxon>Viridiplantae</taxon>
        <taxon>Streptophyta</taxon>
        <taxon>Embryophyta</taxon>
        <taxon>Tracheophyta</taxon>
        <taxon>Spermatophyta</taxon>
        <taxon>Magnoliopsida</taxon>
        <taxon>eudicotyledons</taxon>
        <taxon>Gunneridae</taxon>
        <taxon>Pentapetalae</taxon>
        <taxon>rosids</taxon>
        <taxon>fabids</taxon>
        <taxon>Malpighiales</taxon>
        <taxon>Euphorbiaceae</taxon>
        <taxon>Crotonoideae</taxon>
        <taxon>Manihoteae</taxon>
        <taxon>Manihot</taxon>
    </lineage>
</organism>
<name>A0A2C9VVM3_MANES</name>
<evidence type="ECO:0000256" key="1">
    <source>
        <dbReference type="SAM" id="Phobius"/>
    </source>
</evidence>
<feature type="transmembrane region" description="Helical" evidence="1">
    <location>
        <begin position="46"/>
        <end position="78"/>
    </location>
</feature>
<proteinExistence type="predicted"/>
<keyword evidence="1" id="KW-0472">Membrane</keyword>
<dbReference type="EMBL" id="CM004391">
    <property type="protein sequence ID" value="OAY50298.1"/>
    <property type="molecule type" value="Genomic_DNA"/>
</dbReference>
<accession>A0A2C9VVM3</accession>
<keyword evidence="1" id="KW-1133">Transmembrane helix</keyword>
<dbReference type="AlphaFoldDB" id="A0A2C9VVM3"/>
<keyword evidence="1" id="KW-0812">Transmembrane</keyword>
<protein>
    <submittedName>
        <fullName evidence="2">Uncharacterized protein</fullName>
    </submittedName>
</protein>
<sequence>MLVCHDTSNLEVASSVTRDYSEFGSTILRSEAEGKFLSAYYYHDELMIIFAVELCLLLTHVSSVLTYLSYTVTCVFFVN</sequence>
<evidence type="ECO:0000313" key="2">
    <source>
        <dbReference type="EMBL" id="OAY50298.1"/>
    </source>
</evidence>
<reference evidence="2" key="1">
    <citation type="submission" date="2016-02" db="EMBL/GenBank/DDBJ databases">
        <title>WGS assembly of Manihot esculenta.</title>
        <authorList>
            <person name="Bredeson J.V."/>
            <person name="Prochnik S.E."/>
            <person name="Lyons J.B."/>
            <person name="Schmutz J."/>
            <person name="Grimwood J."/>
            <person name="Vrebalov J."/>
            <person name="Bart R.S."/>
            <person name="Amuge T."/>
            <person name="Ferguson M.E."/>
            <person name="Green R."/>
            <person name="Putnam N."/>
            <person name="Stites J."/>
            <person name="Rounsley S."/>
            <person name="Rokhsar D.S."/>
        </authorList>
    </citation>
    <scope>NUCLEOTIDE SEQUENCE [LARGE SCALE GENOMIC DNA]</scope>
    <source>
        <tissue evidence="2">Leaf</tissue>
    </source>
</reference>
<gene>
    <name evidence="2" type="ORF">MANES_05G124700</name>
</gene>